<keyword evidence="4" id="KW-1185">Reference proteome</keyword>
<dbReference type="Proteomes" id="UP001163846">
    <property type="component" value="Unassembled WGS sequence"/>
</dbReference>
<dbReference type="InterPro" id="IPR013154">
    <property type="entry name" value="ADH-like_N"/>
</dbReference>
<feature type="region of interest" description="Disordered" evidence="1">
    <location>
        <begin position="403"/>
        <end position="466"/>
    </location>
</feature>
<evidence type="ECO:0000259" key="2">
    <source>
        <dbReference type="Pfam" id="PF08240"/>
    </source>
</evidence>
<evidence type="ECO:0000313" key="4">
    <source>
        <dbReference type="Proteomes" id="UP001163846"/>
    </source>
</evidence>
<dbReference type="Gene3D" id="3.90.180.10">
    <property type="entry name" value="Medium-chain alcohol dehydrogenases, catalytic domain"/>
    <property type="match status" value="1"/>
</dbReference>
<sequence>MSYRGVPSEGSLGSQNVLVEVWSVALDQTDVHLVQNTKVGKVGFIPGRSFLGRIVECGSEIEPDDLKKGEWVIGLLDPAKSGGLTQYVVLNRRRVCGVPHPNRSLSLTKDEYAFLPLCGIPAYRAVRAIVRGVSLSSHPSPSSFPLSSSPSPLSSPSHPFSPSFLSPPSSSSSSRPRVLVLCGHVGPGALAVQMLVRLGWNVCVHVPLVPLVPEEREEGYIARLSSRIRAWGADDVIFDDGGVGYSPSSSLSSSSSASASSSSYGDVFDAVLDTVGGKDVWEASRGLLSQTRMDSTCTIDDADDAQVQIHEKQFVTLLGDTPSNPLPSVRDHWKAGVRTKTPRSSSSSNPSSKISKKTKIKINYAWISLGQDVDWEGEDVAGTLGEVVRVVLTRGHEGERGIRPWVGDSLDGEDTEDGGRIVPFERAPELFNSQRYRDRDRDRGGDRDRDSRRKDGRIEEARSGSGLFENGETAVVRVVG</sequence>
<dbReference type="AlphaFoldDB" id="A0AA38U925"/>
<comment type="caution">
    <text evidence="3">The sequence shown here is derived from an EMBL/GenBank/DDBJ whole genome shotgun (WGS) entry which is preliminary data.</text>
</comment>
<dbReference type="SUPFAM" id="SSF50129">
    <property type="entry name" value="GroES-like"/>
    <property type="match status" value="1"/>
</dbReference>
<organism evidence="3 4">
    <name type="scientific">Lentinula raphanica</name>
    <dbReference type="NCBI Taxonomy" id="153919"/>
    <lineage>
        <taxon>Eukaryota</taxon>
        <taxon>Fungi</taxon>
        <taxon>Dikarya</taxon>
        <taxon>Basidiomycota</taxon>
        <taxon>Agaricomycotina</taxon>
        <taxon>Agaricomycetes</taxon>
        <taxon>Agaricomycetidae</taxon>
        <taxon>Agaricales</taxon>
        <taxon>Marasmiineae</taxon>
        <taxon>Omphalotaceae</taxon>
        <taxon>Lentinula</taxon>
    </lineage>
</organism>
<dbReference type="InterPro" id="IPR011032">
    <property type="entry name" value="GroES-like_sf"/>
</dbReference>
<gene>
    <name evidence="3" type="ORF">F5878DRAFT_544560</name>
</gene>
<reference evidence="3" key="1">
    <citation type="submission" date="2022-08" db="EMBL/GenBank/DDBJ databases">
        <authorList>
            <consortium name="DOE Joint Genome Institute"/>
            <person name="Min B."/>
            <person name="Riley R."/>
            <person name="Sierra-Patev S."/>
            <person name="Naranjo-Ortiz M."/>
            <person name="Looney B."/>
            <person name="Konkel Z."/>
            <person name="Slot J.C."/>
            <person name="Sakamoto Y."/>
            <person name="Steenwyk J.L."/>
            <person name="Rokas A."/>
            <person name="Carro J."/>
            <person name="Camarero S."/>
            <person name="Ferreira P."/>
            <person name="Molpeceres G."/>
            <person name="Ruiz-Duenas F.J."/>
            <person name="Serrano A."/>
            <person name="Henrissat B."/>
            <person name="Drula E."/>
            <person name="Hughes K.W."/>
            <person name="Mata J.L."/>
            <person name="Ishikawa N.K."/>
            <person name="Vargas-Isla R."/>
            <person name="Ushijima S."/>
            <person name="Smith C.A."/>
            <person name="Ahrendt S."/>
            <person name="Andreopoulos W."/>
            <person name="He G."/>
            <person name="Labutti K."/>
            <person name="Lipzen A."/>
            <person name="Ng V."/>
            <person name="Sandor L."/>
            <person name="Barry K."/>
            <person name="Martinez A.T."/>
            <person name="Xiao Y."/>
            <person name="Gibbons J.G."/>
            <person name="Terashima K."/>
            <person name="Hibbett D.S."/>
            <person name="Grigoriev I.V."/>
        </authorList>
    </citation>
    <scope>NUCLEOTIDE SEQUENCE</scope>
    <source>
        <strain evidence="3">TFB9207</strain>
    </source>
</reference>
<evidence type="ECO:0000313" key="3">
    <source>
        <dbReference type="EMBL" id="KAJ3834614.1"/>
    </source>
</evidence>
<dbReference type="PANTHER" id="PTHR11695:SF294">
    <property type="entry name" value="RETICULON-4-INTERACTING PROTEIN 1, MITOCHONDRIAL"/>
    <property type="match status" value="1"/>
</dbReference>
<name>A0AA38U925_9AGAR</name>
<proteinExistence type="predicted"/>
<feature type="compositionally biased region" description="Low complexity" evidence="1">
    <location>
        <begin position="342"/>
        <end position="353"/>
    </location>
</feature>
<feature type="region of interest" description="Disordered" evidence="1">
    <location>
        <begin position="325"/>
        <end position="354"/>
    </location>
</feature>
<feature type="compositionally biased region" description="Basic and acidic residues" evidence="1">
    <location>
        <begin position="435"/>
        <end position="462"/>
    </location>
</feature>
<accession>A0AA38U925</accession>
<evidence type="ECO:0000256" key="1">
    <source>
        <dbReference type="SAM" id="MobiDB-lite"/>
    </source>
</evidence>
<dbReference type="InterPro" id="IPR050700">
    <property type="entry name" value="YIM1/Zinc_Alcohol_DH_Fams"/>
</dbReference>
<dbReference type="GO" id="GO:0005739">
    <property type="term" value="C:mitochondrion"/>
    <property type="evidence" value="ECO:0007669"/>
    <property type="project" value="TreeGrafter"/>
</dbReference>
<dbReference type="EMBL" id="MU806507">
    <property type="protein sequence ID" value="KAJ3834614.1"/>
    <property type="molecule type" value="Genomic_DNA"/>
</dbReference>
<protein>
    <recommendedName>
        <fullName evidence="2">Alcohol dehydrogenase-like N-terminal domain-containing protein</fullName>
    </recommendedName>
</protein>
<feature type="domain" description="Alcohol dehydrogenase-like N-terminal" evidence="2">
    <location>
        <begin position="14"/>
        <end position="99"/>
    </location>
</feature>
<dbReference type="PANTHER" id="PTHR11695">
    <property type="entry name" value="ALCOHOL DEHYDROGENASE RELATED"/>
    <property type="match status" value="1"/>
</dbReference>
<dbReference type="Pfam" id="PF08240">
    <property type="entry name" value="ADH_N"/>
    <property type="match status" value="1"/>
</dbReference>